<evidence type="ECO:0000313" key="6">
    <source>
        <dbReference type="EMBL" id="MBV0903541.1"/>
    </source>
</evidence>
<evidence type="ECO:0000256" key="3">
    <source>
        <dbReference type="ARBA" id="ARBA00023163"/>
    </source>
</evidence>
<dbReference type="Gene3D" id="3.30.450.40">
    <property type="match status" value="1"/>
</dbReference>
<dbReference type="PANTHER" id="PTHR30136:SF35">
    <property type="entry name" value="HTH-TYPE TRANSCRIPTIONAL REGULATOR RV1719"/>
    <property type="match status" value="1"/>
</dbReference>
<evidence type="ECO:0000256" key="2">
    <source>
        <dbReference type="ARBA" id="ARBA00023125"/>
    </source>
</evidence>
<dbReference type="GO" id="GO:0003700">
    <property type="term" value="F:DNA-binding transcription factor activity"/>
    <property type="evidence" value="ECO:0007669"/>
    <property type="project" value="TreeGrafter"/>
</dbReference>
<dbReference type="InterPro" id="IPR029016">
    <property type="entry name" value="GAF-like_dom_sf"/>
</dbReference>
<dbReference type="GO" id="GO:0045892">
    <property type="term" value="P:negative regulation of DNA-templated transcription"/>
    <property type="evidence" value="ECO:0007669"/>
    <property type="project" value="TreeGrafter"/>
</dbReference>
<protein>
    <submittedName>
        <fullName evidence="6">IclR family transcriptional regulator</fullName>
    </submittedName>
</protein>
<dbReference type="Pfam" id="PF01614">
    <property type="entry name" value="IclR_C"/>
    <property type="match status" value="1"/>
</dbReference>
<evidence type="ECO:0000313" key="7">
    <source>
        <dbReference type="Proteomes" id="UP001166304"/>
    </source>
</evidence>
<dbReference type="GO" id="GO:0003677">
    <property type="term" value="F:DNA binding"/>
    <property type="evidence" value="ECO:0007669"/>
    <property type="project" value="UniProtKB-KW"/>
</dbReference>
<keyword evidence="3" id="KW-0804">Transcription</keyword>
<evidence type="ECO:0000259" key="4">
    <source>
        <dbReference type="PROSITE" id="PS51077"/>
    </source>
</evidence>
<evidence type="ECO:0000259" key="5">
    <source>
        <dbReference type="PROSITE" id="PS51078"/>
    </source>
</evidence>
<dbReference type="RefSeq" id="WP_162414595.1">
    <property type="nucleotide sequence ID" value="NZ_JAHQXE010000006.1"/>
</dbReference>
<dbReference type="Gene3D" id="1.10.10.10">
    <property type="entry name" value="Winged helix-like DNA-binding domain superfamily/Winged helix DNA-binding domain"/>
    <property type="match status" value="1"/>
</dbReference>
<dbReference type="AlphaFoldDB" id="A0AA41G4P0"/>
<dbReference type="InterPro" id="IPR036390">
    <property type="entry name" value="WH_DNA-bd_sf"/>
</dbReference>
<name>A0AA41G4P0_9EURY</name>
<gene>
    <name evidence="6" type="ORF">KTS37_17295</name>
</gene>
<dbReference type="EMBL" id="JAHQXE010000006">
    <property type="protein sequence ID" value="MBV0903541.1"/>
    <property type="molecule type" value="Genomic_DNA"/>
</dbReference>
<dbReference type="PANTHER" id="PTHR30136">
    <property type="entry name" value="HELIX-TURN-HELIX TRANSCRIPTIONAL REGULATOR, ICLR FAMILY"/>
    <property type="match status" value="1"/>
</dbReference>
<keyword evidence="2" id="KW-0238">DNA-binding</keyword>
<accession>A0AA41G4P0</accession>
<dbReference type="InterPro" id="IPR014757">
    <property type="entry name" value="Tscrpt_reg_IclR_C"/>
</dbReference>
<dbReference type="InterPro" id="IPR036388">
    <property type="entry name" value="WH-like_DNA-bd_sf"/>
</dbReference>
<proteinExistence type="predicted"/>
<dbReference type="CDD" id="cd00090">
    <property type="entry name" value="HTH_ARSR"/>
    <property type="match status" value="1"/>
</dbReference>
<keyword evidence="7" id="KW-1185">Reference proteome</keyword>
<dbReference type="SMART" id="SM00346">
    <property type="entry name" value="HTH_ICLR"/>
    <property type="match status" value="1"/>
</dbReference>
<feature type="domain" description="HTH iclR-type" evidence="4">
    <location>
        <begin position="6"/>
        <end position="68"/>
    </location>
</feature>
<keyword evidence="1" id="KW-0805">Transcription regulation</keyword>
<sequence length="259" mass="28603">MVHTAKNPIRSDLTLLAILEGVERLGGGTIREVADETGITKSTVHNHLSTLRQEGYVIKKGDSYQLGLRFLTLGEAARNQGPLFAFGRPEADRICTETGELTNLSTIENGRGVYLYRTKDEPEVRFSTDAGEYHDLHCSATGKAMLAFLPDRVLDDVIETHGLTEHTPNTITSRDALEDELETVREEQLALDLEEYEKGLRCIASPILDENDETLGAISLSGPAMKFTGEYYHEELAEAVKSAANVISLNITRTDESTY</sequence>
<dbReference type="Pfam" id="PF09339">
    <property type="entry name" value="HTH_IclR"/>
    <property type="match status" value="1"/>
</dbReference>
<dbReference type="SUPFAM" id="SSF55781">
    <property type="entry name" value="GAF domain-like"/>
    <property type="match status" value="1"/>
</dbReference>
<dbReference type="InterPro" id="IPR005471">
    <property type="entry name" value="Tscrpt_reg_IclR_N"/>
</dbReference>
<dbReference type="Proteomes" id="UP001166304">
    <property type="component" value="Unassembled WGS sequence"/>
</dbReference>
<organism evidence="6 7">
    <name type="scientific">Haloarcula salina</name>
    <dbReference type="NCBI Taxonomy" id="1429914"/>
    <lineage>
        <taxon>Archaea</taxon>
        <taxon>Methanobacteriati</taxon>
        <taxon>Methanobacteriota</taxon>
        <taxon>Stenosarchaea group</taxon>
        <taxon>Halobacteria</taxon>
        <taxon>Halobacteriales</taxon>
        <taxon>Haloarculaceae</taxon>
        <taxon>Haloarcula</taxon>
    </lineage>
</organism>
<dbReference type="InterPro" id="IPR011991">
    <property type="entry name" value="ArsR-like_HTH"/>
</dbReference>
<dbReference type="SUPFAM" id="SSF46785">
    <property type="entry name" value="Winged helix' DNA-binding domain"/>
    <property type="match status" value="1"/>
</dbReference>
<dbReference type="InterPro" id="IPR050707">
    <property type="entry name" value="HTH_MetabolicPath_Reg"/>
</dbReference>
<reference evidence="6" key="1">
    <citation type="submission" date="2021-06" db="EMBL/GenBank/DDBJ databases">
        <title>New haloarchaea isolates fom saline soil.</title>
        <authorList>
            <person name="Duran-Viseras A."/>
            <person name="Sanchez-Porro C.S."/>
            <person name="Ventosa A."/>
        </authorList>
    </citation>
    <scope>NUCLEOTIDE SEQUENCE</scope>
    <source>
        <strain evidence="6">JCM 18369</strain>
    </source>
</reference>
<dbReference type="PROSITE" id="PS51077">
    <property type="entry name" value="HTH_ICLR"/>
    <property type="match status" value="1"/>
</dbReference>
<comment type="caution">
    <text evidence="6">The sequence shown here is derived from an EMBL/GenBank/DDBJ whole genome shotgun (WGS) entry which is preliminary data.</text>
</comment>
<feature type="domain" description="IclR-ED" evidence="5">
    <location>
        <begin position="69"/>
        <end position="253"/>
    </location>
</feature>
<evidence type="ECO:0000256" key="1">
    <source>
        <dbReference type="ARBA" id="ARBA00023015"/>
    </source>
</evidence>
<dbReference type="PROSITE" id="PS51078">
    <property type="entry name" value="ICLR_ED"/>
    <property type="match status" value="1"/>
</dbReference>